<dbReference type="Pfam" id="PF00011">
    <property type="entry name" value="HSP20"/>
    <property type="match status" value="2"/>
</dbReference>
<organism evidence="5 6">
    <name type="scientific">Chlorella ohadii</name>
    <dbReference type="NCBI Taxonomy" id="2649997"/>
    <lineage>
        <taxon>Eukaryota</taxon>
        <taxon>Viridiplantae</taxon>
        <taxon>Chlorophyta</taxon>
        <taxon>core chlorophytes</taxon>
        <taxon>Trebouxiophyceae</taxon>
        <taxon>Chlorellales</taxon>
        <taxon>Chlorellaceae</taxon>
        <taxon>Chlorella clade</taxon>
        <taxon>Chlorella</taxon>
    </lineage>
</organism>
<dbReference type="AlphaFoldDB" id="A0AAD5DN11"/>
<dbReference type="InterPro" id="IPR031107">
    <property type="entry name" value="Small_HSP"/>
</dbReference>
<evidence type="ECO:0000313" key="6">
    <source>
        <dbReference type="Proteomes" id="UP001205105"/>
    </source>
</evidence>
<gene>
    <name evidence="5" type="ORF">COHA_005747</name>
</gene>
<dbReference type="PROSITE" id="PS01031">
    <property type="entry name" value="SHSP"/>
    <property type="match status" value="1"/>
</dbReference>
<dbReference type="EMBL" id="JADXDR010000078">
    <property type="protein sequence ID" value="KAI7840597.1"/>
    <property type="molecule type" value="Genomic_DNA"/>
</dbReference>
<evidence type="ECO:0000256" key="1">
    <source>
        <dbReference type="ARBA" id="ARBA00023016"/>
    </source>
</evidence>
<dbReference type="Proteomes" id="UP001205105">
    <property type="component" value="Unassembled WGS sequence"/>
</dbReference>
<evidence type="ECO:0000313" key="5">
    <source>
        <dbReference type="EMBL" id="KAI7840597.1"/>
    </source>
</evidence>
<dbReference type="Gene3D" id="2.60.40.790">
    <property type="match status" value="1"/>
</dbReference>
<reference evidence="5" key="1">
    <citation type="submission" date="2020-11" db="EMBL/GenBank/DDBJ databases">
        <title>Chlorella ohadii genome sequencing and assembly.</title>
        <authorList>
            <person name="Murik O."/>
            <person name="Treves H."/>
            <person name="Kedem I."/>
            <person name="Shotland Y."/>
            <person name="Kaplan A."/>
        </authorList>
    </citation>
    <scope>NUCLEOTIDE SEQUENCE</scope>
    <source>
        <strain evidence="5">1</strain>
    </source>
</reference>
<dbReference type="CDD" id="cd06464">
    <property type="entry name" value="ACD_sHsps-like"/>
    <property type="match status" value="1"/>
</dbReference>
<evidence type="ECO:0000256" key="3">
    <source>
        <dbReference type="RuleBase" id="RU003616"/>
    </source>
</evidence>
<name>A0AAD5DN11_9CHLO</name>
<dbReference type="SUPFAM" id="SSF49764">
    <property type="entry name" value="HSP20-like chaperones"/>
    <property type="match status" value="1"/>
</dbReference>
<sequence length="203" mass="23170">MSLQNELQPFITGFPAFQAHHLGRLLQDGGSLPPQPIKMDVVEKDDAFEVKADIPGVKKSEIHVHVDGDMLRIAVERKSEKHEEFEAQKEQRKGHAARIHHYDRTKQFVGRVLRRPHKTDPTYPLFSPSPSICSYERSERFVGRTLRTCPTSYERSEQFVGRALRLPHKVDPDSIKASFQDGVLTLDVPKKKAAEEPKRIAVE</sequence>
<accession>A0AAD5DN11</accession>
<proteinExistence type="inferred from homology"/>
<comment type="similarity">
    <text evidence="2 3">Belongs to the small heat shock protein (HSP20) family.</text>
</comment>
<protein>
    <recommendedName>
        <fullName evidence="4">SHSP domain-containing protein</fullName>
    </recommendedName>
</protein>
<dbReference type="InterPro" id="IPR002068">
    <property type="entry name" value="A-crystallin/Hsp20_dom"/>
</dbReference>
<dbReference type="InterPro" id="IPR008978">
    <property type="entry name" value="HSP20-like_chaperone"/>
</dbReference>
<evidence type="ECO:0000256" key="2">
    <source>
        <dbReference type="PROSITE-ProRule" id="PRU00285"/>
    </source>
</evidence>
<evidence type="ECO:0000259" key="4">
    <source>
        <dbReference type="PROSITE" id="PS01031"/>
    </source>
</evidence>
<keyword evidence="1" id="KW-0346">Stress response</keyword>
<keyword evidence="6" id="KW-1185">Reference proteome</keyword>
<comment type="caution">
    <text evidence="5">The sequence shown here is derived from an EMBL/GenBank/DDBJ whole genome shotgun (WGS) entry which is preliminary data.</text>
</comment>
<dbReference type="PANTHER" id="PTHR11527">
    <property type="entry name" value="HEAT-SHOCK PROTEIN 20 FAMILY MEMBER"/>
    <property type="match status" value="1"/>
</dbReference>
<feature type="domain" description="SHSP" evidence="4">
    <location>
        <begin position="28"/>
        <end position="203"/>
    </location>
</feature>